<dbReference type="AlphaFoldDB" id="A0A2N8RBA2"/>
<gene>
    <name evidence="3" type="ORF">CXK99_16740</name>
</gene>
<comment type="caution">
    <text evidence="3">The sequence shown here is derived from an EMBL/GenBank/DDBJ whole genome shotgun (WGS) entry which is preliminary data.</text>
</comment>
<evidence type="ECO:0000256" key="2">
    <source>
        <dbReference type="SAM" id="SignalP"/>
    </source>
</evidence>
<dbReference type="Proteomes" id="UP000236003">
    <property type="component" value="Unassembled WGS sequence"/>
</dbReference>
<name>A0A2N8RBA2_STUST</name>
<feature type="signal peptide" evidence="2">
    <location>
        <begin position="1"/>
        <end position="22"/>
    </location>
</feature>
<evidence type="ECO:0000313" key="4">
    <source>
        <dbReference type="Proteomes" id="UP000236003"/>
    </source>
</evidence>
<reference evidence="3 4" key="1">
    <citation type="submission" date="2018-01" db="EMBL/GenBank/DDBJ databases">
        <title>Denitrification phenotypes of diverse strains of Pseudomonas stutzeri.</title>
        <authorList>
            <person name="Milligan D.A."/>
            <person name="Bergaust L."/>
            <person name="Bakken L.R."/>
            <person name="Frostegard A."/>
        </authorList>
    </citation>
    <scope>NUCLEOTIDE SEQUENCE [LARGE SCALE GENOMIC DNA]</scope>
    <source>
        <strain evidence="3 4">CCUG 44592</strain>
    </source>
</reference>
<proteinExistence type="predicted"/>
<feature type="chain" id="PRO_5014737720" evidence="2">
    <location>
        <begin position="23"/>
        <end position="140"/>
    </location>
</feature>
<evidence type="ECO:0000256" key="1">
    <source>
        <dbReference type="SAM" id="MobiDB-lite"/>
    </source>
</evidence>
<keyword evidence="2" id="KW-0732">Signal</keyword>
<protein>
    <submittedName>
        <fullName evidence="3">Uncharacterized protein</fullName>
    </submittedName>
</protein>
<feature type="compositionally biased region" description="Basic and acidic residues" evidence="1">
    <location>
        <begin position="89"/>
        <end position="127"/>
    </location>
</feature>
<evidence type="ECO:0000313" key="3">
    <source>
        <dbReference type="EMBL" id="PNF58353.1"/>
    </source>
</evidence>
<feature type="compositionally biased region" description="Basic and acidic residues" evidence="1">
    <location>
        <begin position="50"/>
        <end position="60"/>
    </location>
</feature>
<sequence>MSIRSLLIFLCVGWALSLQAHAERRDGVWVFQAESPRYFNQSPQQYNRGYRQDSRPRQYDPRSPYSHYPQYQHNLPPRYQSQLPPQYYDRLRGVERRQQWRQENRHQRPPLIRDGRDHRLRPQYDRGGRHHYYRHHYYRR</sequence>
<feature type="region of interest" description="Disordered" evidence="1">
    <location>
        <begin position="40"/>
        <end position="128"/>
    </location>
</feature>
<organism evidence="3 4">
    <name type="scientific">Stutzerimonas stutzeri</name>
    <name type="common">Pseudomonas stutzeri</name>
    <dbReference type="NCBI Taxonomy" id="316"/>
    <lineage>
        <taxon>Bacteria</taxon>
        <taxon>Pseudomonadati</taxon>
        <taxon>Pseudomonadota</taxon>
        <taxon>Gammaproteobacteria</taxon>
        <taxon>Pseudomonadales</taxon>
        <taxon>Pseudomonadaceae</taxon>
        <taxon>Stutzerimonas</taxon>
    </lineage>
</organism>
<accession>A0A2N8RBA2</accession>
<dbReference type="EMBL" id="POUM01000015">
    <property type="protein sequence ID" value="PNF58353.1"/>
    <property type="molecule type" value="Genomic_DNA"/>
</dbReference>
<feature type="compositionally biased region" description="Polar residues" evidence="1">
    <location>
        <begin position="69"/>
        <end position="84"/>
    </location>
</feature>
<dbReference type="RefSeq" id="WP_102821220.1">
    <property type="nucleotide sequence ID" value="NZ_JAMOHR010000014.1"/>
</dbReference>